<organism evidence="3">
    <name type="scientific">Laccaria bicolor (strain S238N-H82 / ATCC MYA-4686)</name>
    <name type="common">Bicoloured deceiver</name>
    <name type="synonym">Laccaria laccata var. bicolor</name>
    <dbReference type="NCBI Taxonomy" id="486041"/>
    <lineage>
        <taxon>Eukaryota</taxon>
        <taxon>Fungi</taxon>
        <taxon>Dikarya</taxon>
        <taxon>Basidiomycota</taxon>
        <taxon>Agaricomycotina</taxon>
        <taxon>Agaricomycetes</taxon>
        <taxon>Agaricomycetidae</taxon>
        <taxon>Agaricales</taxon>
        <taxon>Agaricineae</taxon>
        <taxon>Hydnangiaceae</taxon>
        <taxon>Laccaria</taxon>
    </lineage>
</organism>
<name>B0E138_LACBS</name>
<dbReference type="KEGG" id="lbc:LACBIDRAFT_316530"/>
<dbReference type="InParanoid" id="B0E138"/>
<dbReference type="AlphaFoldDB" id="B0E138"/>
<feature type="compositionally biased region" description="Basic and acidic residues" evidence="1">
    <location>
        <begin position="433"/>
        <end position="460"/>
    </location>
</feature>
<proteinExistence type="predicted"/>
<feature type="compositionally biased region" description="Polar residues" evidence="1">
    <location>
        <begin position="769"/>
        <end position="778"/>
    </location>
</feature>
<feature type="compositionally biased region" description="Gly residues" evidence="1">
    <location>
        <begin position="520"/>
        <end position="529"/>
    </location>
</feature>
<reference evidence="2 3" key="1">
    <citation type="journal article" date="2008" name="Nature">
        <title>The genome of Laccaria bicolor provides insights into mycorrhizal symbiosis.</title>
        <authorList>
            <person name="Martin F."/>
            <person name="Aerts A."/>
            <person name="Ahren D."/>
            <person name="Brun A."/>
            <person name="Danchin E.G.J."/>
            <person name="Duchaussoy F."/>
            <person name="Gibon J."/>
            <person name="Kohler A."/>
            <person name="Lindquist E."/>
            <person name="Pereda V."/>
            <person name="Salamov A."/>
            <person name="Shapiro H.J."/>
            <person name="Wuyts J."/>
            <person name="Blaudez D."/>
            <person name="Buee M."/>
            <person name="Brokstein P."/>
            <person name="Canbaeck B."/>
            <person name="Cohen D."/>
            <person name="Courty P.E."/>
            <person name="Coutinho P.M."/>
            <person name="Delaruelle C."/>
            <person name="Detter J.C."/>
            <person name="Deveau A."/>
            <person name="DiFazio S."/>
            <person name="Duplessis S."/>
            <person name="Fraissinet-Tachet L."/>
            <person name="Lucic E."/>
            <person name="Frey-Klett P."/>
            <person name="Fourrey C."/>
            <person name="Feussner I."/>
            <person name="Gay G."/>
            <person name="Grimwood J."/>
            <person name="Hoegger P.J."/>
            <person name="Jain P."/>
            <person name="Kilaru S."/>
            <person name="Labbe J."/>
            <person name="Lin Y.C."/>
            <person name="Legue V."/>
            <person name="Le Tacon F."/>
            <person name="Marmeisse R."/>
            <person name="Melayah D."/>
            <person name="Montanini B."/>
            <person name="Muratet M."/>
            <person name="Nehls U."/>
            <person name="Niculita-Hirzel H."/>
            <person name="Oudot-Le Secq M.P."/>
            <person name="Peter M."/>
            <person name="Quesneville H."/>
            <person name="Rajashekar B."/>
            <person name="Reich M."/>
            <person name="Rouhier N."/>
            <person name="Schmutz J."/>
            <person name="Yin T."/>
            <person name="Chalot M."/>
            <person name="Henrissat B."/>
            <person name="Kuees U."/>
            <person name="Lucas S."/>
            <person name="Van de Peer Y."/>
            <person name="Podila G.K."/>
            <person name="Polle A."/>
            <person name="Pukkila P.J."/>
            <person name="Richardson P.M."/>
            <person name="Rouze P."/>
            <person name="Sanders I.R."/>
            <person name="Stajich J.E."/>
            <person name="Tunlid A."/>
            <person name="Tuskan G."/>
            <person name="Grigoriev I.V."/>
        </authorList>
    </citation>
    <scope>NUCLEOTIDE SEQUENCE [LARGE SCALE GENOMIC DNA]</scope>
    <source>
        <strain evidence="3">S238N-H82 / ATCC MYA-4686</strain>
    </source>
</reference>
<dbReference type="Proteomes" id="UP000001194">
    <property type="component" value="Unassembled WGS sequence"/>
</dbReference>
<dbReference type="OrthoDB" id="3060653at2759"/>
<protein>
    <submittedName>
        <fullName evidence="2">Predicted protein</fullName>
    </submittedName>
</protein>
<evidence type="ECO:0000256" key="1">
    <source>
        <dbReference type="SAM" id="MobiDB-lite"/>
    </source>
</evidence>
<accession>B0E138</accession>
<feature type="compositionally biased region" description="Basic residues" evidence="1">
    <location>
        <begin position="461"/>
        <end position="480"/>
    </location>
</feature>
<feature type="region of interest" description="Disordered" evidence="1">
    <location>
        <begin position="414"/>
        <end position="486"/>
    </location>
</feature>
<evidence type="ECO:0000313" key="3">
    <source>
        <dbReference type="Proteomes" id="UP000001194"/>
    </source>
</evidence>
<sequence>MNNNSLDVPVPSGDEIPPPKTVEHVAPPAHIWEDWQTEILEKYLPEYRSKKSAGARVAIMGKVLQKFKARKESAEGDTANLRKAVQQWFGVKSRIRKPKEIKIRSMNWNFRTVASVQKKMEIKEAQRTLSGNGDIKFGSFQAGLNLVLSNLTEDEIEELKETAKKWNLQGPPEEEKQRLAVKSAMKFCRTFAEKAWKQLGGRVYIFWGCRDEDGTLSASKFDFNAELGMGRSYRDVIDDGSVSDLSWGKYLQQCYDRNAKAAENDIFVGGHRNSPMDLDTRENGEPILPEPESWPSDVMGEVMIRWLKKLLRSFVGMHYCESDYLPSCPTTAHIFLALATDGRTSRVPWADIVKDQATFIDEEYLPDYQMLDAEPSHLAIQKVKTLLNFWIQRQRAGQTVFRFRLVIQGTERVPAKAPDVRTNTQKPTRRSRAKENLKRQVRRSNEGELRSDEEVDDPLKQKVKGQKGKGKVNRKGKKGKKSAEMVDDSGEEFDLLAMDDLVFSDDDLPLPNSLDRTAGRGMGSGGMGMKGPRVGGTTTTKGPRVAGTAVVGTTDGAHSTTTAYTLPAPAIGPTIVQTLPAPHSLATADKALWNRFAAHLPLDCVDWTEEQAIAQFRVFQRWFSAETNGVLAGAALYTPPSVAMNRDVADPSPPAGGNDSPKTIEPVFAKVAEKMPDLMLVERTTACGSTNPGERTPEGATPTLADKETLALNHSLPNNSMIQNARVEEVPKRVLEPSDNPEGQDIQMKDDPPTKRARTAVKPTPAKPTRSSTRTNAPGPSIPLTRSKAKRGGKRK</sequence>
<feature type="region of interest" description="Disordered" evidence="1">
    <location>
        <begin position="512"/>
        <end position="545"/>
    </location>
</feature>
<gene>
    <name evidence="2" type="ORF">LACBIDRAFT_316530</name>
</gene>
<dbReference type="HOGENOM" id="CLU_353032_0_0_1"/>
<keyword evidence="3" id="KW-1185">Reference proteome</keyword>
<feature type="compositionally biased region" description="Basic residues" evidence="1">
    <location>
        <begin position="787"/>
        <end position="796"/>
    </location>
</feature>
<dbReference type="RefSeq" id="XP_001889901.1">
    <property type="nucleotide sequence ID" value="XM_001889866.1"/>
</dbReference>
<evidence type="ECO:0000313" key="2">
    <source>
        <dbReference type="EMBL" id="EDQ99446.1"/>
    </source>
</evidence>
<dbReference type="GeneID" id="6085541"/>
<feature type="region of interest" description="Disordered" evidence="1">
    <location>
        <begin position="734"/>
        <end position="796"/>
    </location>
</feature>
<dbReference type="EMBL" id="DS547164">
    <property type="protein sequence ID" value="EDQ99446.1"/>
    <property type="molecule type" value="Genomic_DNA"/>
</dbReference>